<comment type="catalytic activity">
    <reaction evidence="4 5">
        <text>L-glutaminyl-[peptide chain release factor] + S-adenosyl-L-methionine = N(5)-methyl-L-glutaminyl-[peptide chain release factor] + S-adenosyl-L-homocysteine + H(+)</text>
        <dbReference type="Rhea" id="RHEA:42896"/>
        <dbReference type="Rhea" id="RHEA-COMP:10271"/>
        <dbReference type="Rhea" id="RHEA-COMP:10272"/>
        <dbReference type="ChEBI" id="CHEBI:15378"/>
        <dbReference type="ChEBI" id="CHEBI:30011"/>
        <dbReference type="ChEBI" id="CHEBI:57856"/>
        <dbReference type="ChEBI" id="CHEBI:59789"/>
        <dbReference type="ChEBI" id="CHEBI:61891"/>
        <dbReference type="EC" id="2.1.1.297"/>
    </reaction>
</comment>
<dbReference type="STRING" id="1470434.AZF00_14870"/>
<dbReference type="Proteomes" id="UP000074119">
    <property type="component" value="Chromosome"/>
</dbReference>
<dbReference type="PROSITE" id="PS00092">
    <property type="entry name" value="N6_MTASE"/>
    <property type="match status" value="1"/>
</dbReference>
<dbReference type="GO" id="GO:0003676">
    <property type="term" value="F:nucleic acid binding"/>
    <property type="evidence" value="ECO:0007669"/>
    <property type="project" value="InterPro"/>
</dbReference>
<keyword evidence="3 5" id="KW-0949">S-adenosyl-L-methionine</keyword>
<evidence type="ECO:0000256" key="5">
    <source>
        <dbReference type="HAMAP-Rule" id="MF_02126"/>
    </source>
</evidence>
<feature type="binding site" evidence="5">
    <location>
        <position position="144"/>
    </location>
    <ligand>
        <name>S-adenosyl-L-methionine</name>
        <dbReference type="ChEBI" id="CHEBI:59789"/>
    </ligand>
</feature>
<feature type="binding site" evidence="5">
    <location>
        <begin position="121"/>
        <end position="125"/>
    </location>
    <ligand>
        <name>S-adenosyl-L-methionine</name>
        <dbReference type="ChEBI" id="CHEBI:59789"/>
    </ligand>
</feature>
<evidence type="ECO:0000313" key="9">
    <source>
        <dbReference type="Proteomes" id="UP000074119"/>
    </source>
</evidence>
<comment type="similarity">
    <text evidence="5">Belongs to the protein N5-glutamine methyltransferase family. PrmC subfamily.</text>
</comment>
<dbReference type="InterPro" id="IPR050320">
    <property type="entry name" value="N5-glutamine_MTase"/>
</dbReference>
<dbReference type="EMBL" id="CP014544">
    <property type="protein sequence ID" value="AMO69506.1"/>
    <property type="molecule type" value="Genomic_DNA"/>
</dbReference>
<dbReference type="NCBIfam" id="TIGR00536">
    <property type="entry name" value="hemK_fam"/>
    <property type="match status" value="1"/>
</dbReference>
<dbReference type="InterPro" id="IPR040758">
    <property type="entry name" value="PrmC_N"/>
</dbReference>
<keyword evidence="2 5" id="KW-0808">Transferase</keyword>
<accession>A0A127M8H1</accession>
<dbReference type="Gene3D" id="3.40.50.150">
    <property type="entry name" value="Vaccinia Virus protein VP39"/>
    <property type="match status" value="1"/>
</dbReference>
<dbReference type="HAMAP" id="MF_02126">
    <property type="entry name" value="RF_methyltr_PrmC"/>
    <property type="match status" value="1"/>
</dbReference>
<evidence type="ECO:0000259" key="6">
    <source>
        <dbReference type="Pfam" id="PF13847"/>
    </source>
</evidence>
<gene>
    <name evidence="5" type="primary">prmC</name>
    <name evidence="8" type="ORF">AZF00_14870</name>
</gene>
<dbReference type="SUPFAM" id="SSF53335">
    <property type="entry name" value="S-adenosyl-L-methionine-dependent methyltransferases"/>
    <property type="match status" value="1"/>
</dbReference>
<feature type="binding site" evidence="5">
    <location>
        <position position="187"/>
    </location>
    <ligand>
        <name>S-adenosyl-L-methionine</name>
        <dbReference type="ChEBI" id="CHEBI:59789"/>
    </ligand>
</feature>
<dbReference type="PANTHER" id="PTHR18895">
    <property type="entry name" value="HEMK METHYLTRANSFERASE"/>
    <property type="match status" value="1"/>
</dbReference>
<evidence type="ECO:0000256" key="2">
    <source>
        <dbReference type="ARBA" id="ARBA00022679"/>
    </source>
</evidence>
<evidence type="ECO:0000256" key="1">
    <source>
        <dbReference type="ARBA" id="ARBA00022603"/>
    </source>
</evidence>
<dbReference type="GO" id="GO:0102559">
    <property type="term" value="F:peptide chain release factor N(5)-glutamine methyltransferase activity"/>
    <property type="evidence" value="ECO:0007669"/>
    <property type="project" value="UniProtKB-EC"/>
</dbReference>
<dbReference type="KEGG" id="zal:AZF00_14870"/>
<organism evidence="8 9">
    <name type="scientific">Zhongshania aliphaticivorans</name>
    <dbReference type="NCBI Taxonomy" id="1470434"/>
    <lineage>
        <taxon>Bacteria</taxon>
        <taxon>Pseudomonadati</taxon>
        <taxon>Pseudomonadota</taxon>
        <taxon>Gammaproteobacteria</taxon>
        <taxon>Cellvibrionales</taxon>
        <taxon>Spongiibacteraceae</taxon>
        <taxon>Zhongshania</taxon>
    </lineage>
</organism>
<keyword evidence="1 5" id="KW-0489">Methyltransferase</keyword>
<feature type="domain" description="Release factor glutamine methyltransferase N-terminal" evidence="7">
    <location>
        <begin position="15"/>
        <end position="76"/>
    </location>
</feature>
<feature type="binding site" evidence="5">
    <location>
        <begin position="187"/>
        <end position="190"/>
    </location>
    <ligand>
        <name>substrate</name>
    </ligand>
</feature>
<dbReference type="EC" id="2.1.1.297" evidence="5"/>
<evidence type="ECO:0000256" key="4">
    <source>
        <dbReference type="ARBA" id="ARBA00048391"/>
    </source>
</evidence>
<reference evidence="8 9" key="1">
    <citation type="submission" date="2015-12" db="EMBL/GenBank/DDBJ databases">
        <authorList>
            <person name="Shamseldin A."/>
            <person name="Moawad H."/>
            <person name="Abd El-Rahim W.M."/>
            <person name="Sadowsky M.J."/>
        </authorList>
    </citation>
    <scope>NUCLEOTIDE SEQUENCE [LARGE SCALE GENOMIC DNA]</scope>
    <source>
        <strain evidence="8 9">SM2</strain>
    </source>
</reference>
<proteinExistence type="inferred from homology"/>
<dbReference type="InterPro" id="IPR002052">
    <property type="entry name" value="DNA_methylase_N6_adenine_CS"/>
</dbReference>
<evidence type="ECO:0000313" key="8">
    <source>
        <dbReference type="EMBL" id="AMO69506.1"/>
    </source>
</evidence>
<dbReference type="InterPro" id="IPR025714">
    <property type="entry name" value="Methyltranfer_dom"/>
</dbReference>
<dbReference type="InterPro" id="IPR019874">
    <property type="entry name" value="RF_methyltr_PrmC"/>
</dbReference>
<dbReference type="InterPro" id="IPR029063">
    <property type="entry name" value="SAM-dependent_MTases_sf"/>
</dbReference>
<dbReference type="Pfam" id="PF13847">
    <property type="entry name" value="Methyltransf_31"/>
    <property type="match status" value="1"/>
</dbReference>
<sequence length="282" mass="30759">MSSLSIADALAYRGQLAALSDSADLDTALLLCHCLNKPRSYLYSWPERELTATEQAQFQALFARRLAGEPIAHILGYRDFWSLPLAVSPASLIPRPDTECLVERALEVIINQDKLQILDLGTGTGAIALALASERADAEVLGLDYIAEAVALAEANRVALGLSNVRFLQSDWFAALSAAQYQLIVSNPPYIDPDDPHLLEGDVRFEPRSALVAADKGMADLKHIISLAPGYLAEGGVLLLEHGFQQAAAVREVLSERGFSSIESRRDYGGNERISWGVWRNE</sequence>
<protein>
    <recommendedName>
        <fullName evidence="5">Release factor glutamine methyltransferase</fullName>
        <shortName evidence="5">RF MTase</shortName>
        <ecNumber evidence="5">2.1.1.297</ecNumber>
    </recommendedName>
    <alternativeName>
        <fullName evidence="5">N5-glutamine methyltransferase PrmC</fullName>
    </alternativeName>
    <alternativeName>
        <fullName evidence="5">Protein-(glutamine-N5) MTase PrmC</fullName>
    </alternativeName>
    <alternativeName>
        <fullName evidence="5">Protein-glutamine N-methyltransferase PrmC</fullName>
    </alternativeName>
</protein>
<dbReference type="NCBIfam" id="TIGR03534">
    <property type="entry name" value="RF_mod_PrmC"/>
    <property type="match status" value="1"/>
</dbReference>
<dbReference type="Gene3D" id="1.10.8.10">
    <property type="entry name" value="DNA helicase RuvA subunit, C-terminal domain"/>
    <property type="match status" value="1"/>
</dbReference>
<dbReference type="FunFam" id="3.40.50.150:FF:000053">
    <property type="entry name" value="Release factor glutamine methyltransferase"/>
    <property type="match status" value="1"/>
</dbReference>
<dbReference type="InterPro" id="IPR004556">
    <property type="entry name" value="HemK-like"/>
</dbReference>
<dbReference type="Pfam" id="PF17827">
    <property type="entry name" value="PrmC_N"/>
    <property type="match status" value="1"/>
</dbReference>
<name>A0A127M8H1_9GAMM</name>
<dbReference type="GO" id="GO:0032259">
    <property type="term" value="P:methylation"/>
    <property type="evidence" value="ECO:0007669"/>
    <property type="project" value="UniProtKB-KW"/>
</dbReference>
<dbReference type="CDD" id="cd02440">
    <property type="entry name" value="AdoMet_MTases"/>
    <property type="match status" value="1"/>
</dbReference>
<dbReference type="PANTHER" id="PTHR18895:SF74">
    <property type="entry name" value="MTRF1L RELEASE FACTOR GLUTAMINE METHYLTRANSFERASE"/>
    <property type="match status" value="1"/>
</dbReference>
<dbReference type="AlphaFoldDB" id="A0A127M8H1"/>
<evidence type="ECO:0000256" key="3">
    <source>
        <dbReference type="ARBA" id="ARBA00022691"/>
    </source>
</evidence>
<dbReference type="RefSeq" id="WP_008251676.1">
    <property type="nucleotide sequence ID" value="NZ_CP014544.1"/>
</dbReference>
<feature type="domain" description="Methyltransferase" evidence="6">
    <location>
        <begin position="113"/>
        <end position="243"/>
    </location>
</feature>
<feature type="binding site" evidence="5">
    <location>
        <position position="172"/>
    </location>
    <ligand>
        <name>S-adenosyl-L-methionine</name>
        <dbReference type="ChEBI" id="CHEBI:59789"/>
    </ligand>
</feature>
<evidence type="ECO:0000259" key="7">
    <source>
        <dbReference type="Pfam" id="PF17827"/>
    </source>
</evidence>
<comment type="function">
    <text evidence="5">Methylates the class 1 translation termination release factors RF1/PrfA and RF2/PrfB on the glutamine residue of the universally conserved GGQ motif.</text>
</comment>